<accession>A0A6A7A2W0</accession>
<keyword evidence="1" id="KW-0479">Metal-binding</keyword>
<dbReference type="Proteomes" id="UP000799424">
    <property type="component" value="Unassembled WGS sequence"/>
</dbReference>
<dbReference type="PROSITE" id="PS50157">
    <property type="entry name" value="ZINC_FINGER_C2H2_2"/>
    <property type="match status" value="1"/>
</dbReference>
<evidence type="ECO:0000256" key="2">
    <source>
        <dbReference type="SAM" id="MobiDB-lite"/>
    </source>
</evidence>
<feature type="region of interest" description="Disordered" evidence="2">
    <location>
        <begin position="1"/>
        <end position="35"/>
    </location>
</feature>
<dbReference type="OrthoDB" id="2687452at2759"/>
<proteinExistence type="predicted"/>
<keyword evidence="1" id="KW-0862">Zinc</keyword>
<keyword evidence="1" id="KW-0863">Zinc-finger</keyword>
<reference evidence="4" key="1">
    <citation type="journal article" date="2020" name="Stud. Mycol.">
        <title>101 Dothideomycetes genomes: a test case for predicting lifestyles and emergence of pathogens.</title>
        <authorList>
            <person name="Haridas S."/>
            <person name="Albert R."/>
            <person name="Binder M."/>
            <person name="Bloem J."/>
            <person name="Labutti K."/>
            <person name="Salamov A."/>
            <person name="Andreopoulos B."/>
            <person name="Baker S."/>
            <person name="Barry K."/>
            <person name="Bills G."/>
            <person name="Bluhm B."/>
            <person name="Cannon C."/>
            <person name="Castanera R."/>
            <person name="Culley D."/>
            <person name="Daum C."/>
            <person name="Ezra D."/>
            <person name="Gonzalez J."/>
            <person name="Henrissat B."/>
            <person name="Kuo A."/>
            <person name="Liang C."/>
            <person name="Lipzen A."/>
            <person name="Lutzoni F."/>
            <person name="Magnuson J."/>
            <person name="Mondo S."/>
            <person name="Nolan M."/>
            <person name="Ohm R."/>
            <person name="Pangilinan J."/>
            <person name="Park H.-J."/>
            <person name="Ramirez L."/>
            <person name="Alfaro M."/>
            <person name="Sun H."/>
            <person name="Tritt A."/>
            <person name="Yoshinaga Y."/>
            <person name="Zwiers L.-H."/>
            <person name="Turgeon B."/>
            <person name="Goodwin S."/>
            <person name="Spatafora J."/>
            <person name="Crous P."/>
            <person name="Grigoriev I."/>
        </authorList>
    </citation>
    <scope>NUCLEOTIDE SEQUENCE</scope>
    <source>
        <strain evidence="4">CBS 113818</strain>
    </source>
</reference>
<feature type="compositionally biased region" description="Polar residues" evidence="2">
    <location>
        <begin position="1"/>
        <end position="10"/>
    </location>
</feature>
<name>A0A6A7A2W0_9PLEO</name>
<evidence type="ECO:0000313" key="4">
    <source>
        <dbReference type="EMBL" id="KAF2827047.1"/>
    </source>
</evidence>
<dbReference type="AlphaFoldDB" id="A0A6A7A2W0"/>
<protein>
    <recommendedName>
        <fullName evidence="3">C2H2-type domain-containing protein</fullName>
    </recommendedName>
</protein>
<organism evidence="4 5">
    <name type="scientific">Ophiobolus disseminans</name>
    <dbReference type="NCBI Taxonomy" id="1469910"/>
    <lineage>
        <taxon>Eukaryota</taxon>
        <taxon>Fungi</taxon>
        <taxon>Dikarya</taxon>
        <taxon>Ascomycota</taxon>
        <taxon>Pezizomycotina</taxon>
        <taxon>Dothideomycetes</taxon>
        <taxon>Pleosporomycetidae</taxon>
        <taxon>Pleosporales</taxon>
        <taxon>Pleosporineae</taxon>
        <taxon>Phaeosphaeriaceae</taxon>
        <taxon>Ophiobolus</taxon>
    </lineage>
</organism>
<feature type="domain" description="C2H2-type" evidence="3">
    <location>
        <begin position="77"/>
        <end position="108"/>
    </location>
</feature>
<keyword evidence="5" id="KW-1185">Reference proteome</keyword>
<gene>
    <name evidence="4" type="ORF">CC86DRAFT_370118</name>
</gene>
<dbReference type="EMBL" id="MU006225">
    <property type="protein sequence ID" value="KAF2827047.1"/>
    <property type="molecule type" value="Genomic_DNA"/>
</dbReference>
<dbReference type="GO" id="GO:0008270">
    <property type="term" value="F:zinc ion binding"/>
    <property type="evidence" value="ECO:0007669"/>
    <property type="project" value="UniProtKB-KW"/>
</dbReference>
<evidence type="ECO:0000259" key="3">
    <source>
        <dbReference type="PROSITE" id="PS50157"/>
    </source>
</evidence>
<evidence type="ECO:0000256" key="1">
    <source>
        <dbReference type="PROSITE-ProRule" id="PRU00042"/>
    </source>
</evidence>
<evidence type="ECO:0000313" key="5">
    <source>
        <dbReference type="Proteomes" id="UP000799424"/>
    </source>
</evidence>
<dbReference type="InterPro" id="IPR013087">
    <property type="entry name" value="Znf_C2H2_type"/>
</dbReference>
<dbReference type="SMART" id="SM00355">
    <property type="entry name" value="ZnF_C2H2"/>
    <property type="match status" value="2"/>
</dbReference>
<sequence>MGATSIQEQSILGAHDHMPGWPSELNVSTQASSGGRLVLHPPQDVMVVDASSPEDSSEDEPTNNVAQIGIVLANGKYKCNLLECAHKKFSRPAELRRHHDTIHAALKPEFWCRVPFCPRSAAAGGKAFRRKYRLQDHMRKLHNGGGSGGRVGLTEDANEDVSGDLEEWAICC</sequence>
<dbReference type="Gene3D" id="3.30.160.60">
    <property type="entry name" value="Classic Zinc Finger"/>
    <property type="match status" value="1"/>
</dbReference>